<evidence type="ECO:0000256" key="1">
    <source>
        <dbReference type="SAM" id="MobiDB-lite"/>
    </source>
</evidence>
<sequence length="301" mass="34174">MNLNGQEYYYIRNAQNDIIALNNSRGTTVATYTYDSWGKLLSIKDQNGTDITNNKDHVGYKNPYRYRGYRYDTETGLYYLNSRYYNSEWGRFVNADGIIGEAEDLLSYNMFAYCNNNCINSLDLNGEYAVSIFMTSAIKYGIRIIGAIASSEIIMGVAIVAAFIGTGALIYKGIQIYKASSSHAAKTIQNKNQDISNNEKNTPYSHLKDSSRVGKGKKFTATQKKKIIKENRKRNKGKVISDDQLDPYQELVQPRKSQKGVTPLQNEWQIDHIIPKSKGGTNSFGNARIISLKWNRIKWDK</sequence>
<dbReference type="InterPro" id="IPR050708">
    <property type="entry name" value="T6SS_VgrG/RHS"/>
</dbReference>
<dbReference type="NCBIfam" id="TIGR03696">
    <property type="entry name" value="Rhs_assc_core"/>
    <property type="match status" value="1"/>
</dbReference>
<accession>A0A9Q1UZ94</accession>
<keyword evidence="2" id="KW-0812">Transmembrane</keyword>
<dbReference type="PANTHER" id="PTHR32305">
    <property type="match status" value="1"/>
</dbReference>
<evidence type="ECO:0000313" key="4">
    <source>
        <dbReference type="Proteomes" id="UP000037540"/>
    </source>
</evidence>
<name>A0A9Q1UZ94_CLOBO</name>
<dbReference type="InterPro" id="IPR006530">
    <property type="entry name" value="YD"/>
</dbReference>
<dbReference type="AlphaFoldDB" id="A0A9Q1UZ94"/>
<evidence type="ECO:0000313" key="3">
    <source>
        <dbReference type="EMBL" id="KOA88470.1"/>
    </source>
</evidence>
<feature type="region of interest" description="Disordered" evidence="1">
    <location>
        <begin position="188"/>
        <end position="215"/>
    </location>
</feature>
<dbReference type="PANTHER" id="PTHR32305:SF17">
    <property type="entry name" value="TRNA NUCLEASE WAPA"/>
    <property type="match status" value="1"/>
</dbReference>
<dbReference type="InterPro" id="IPR003615">
    <property type="entry name" value="HNH_nuc"/>
</dbReference>
<dbReference type="Gene3D" id="1.10.30.50">
    <property type="match status" value="1"/>
</dbReference>
<comment type="caution">
    <text evidence="3">The sequence shown here is derived from an EMBL/GenBank/DDBJ whole genome shotgun (WGS) entry which is preliminary data.</text>
</comment>
<dbReference type="NCBIfam" id="TIGR01643">
    <property type="entry name" value="YD_repeat_2x"/>
    <property type="match status" value="1"/>
</dbReference>
<dbReference type="CDD" id="cd00085">
    <property type="entry name" value="HNHc"/>
    <property type="match status" value="1"/>
</dbReference>
<dbReference type="OrthoDB" id="1899157at2"/>
<proteinExistence type="predicted"/>
<dbReference type="Gene3D" id="2.180.10.10">
    <property type="entry name" value="RHS repeat-associated core"/>
    <property type="match status" value="1"/>
</dbReference>
<dbReference type="Proteomes" id="UP000037540">
    <property type="component" value="Unassembled WGS sequence"/>
</dbReference>
<evidence type="ECO:0000256" key="2">
    <source>
        <dbReference type="SAM" id="Phobius"/>
    </source>
</evidence>
<dbReference type="RefSeq" id="WP_013724582.1">
    <property type="nucleotide sequence ID" value="NZ_LGVO01000013.1"/>
</dbReference>
<organism evidence="3 4">
    <name type="scientific">Clostridium botulinum</name>
    <dbReference type="NCBI Taxonomy" id="1491"/>
    <lineage>
        <taxon>Bacteria</taxon>
        <taxon>Bacillati</taxon>
        <taxon>Bacillota</taxon>
        <taxon>Clostridia</taxon>
        <taxon>Eubacteriales</taxon>
        <taxon>Clostridiaceae</taxon>
        <taxon>Clostridium</taxon>
    </lineage>
</organism>
<reference evidence="3 4" key="1">
    <citation type="submission" date="2015-07" db="EMBL/GenBank/DDBJ databases">
        <title>Draft genome sequences of 17 French Clostridium botulinum group III.</title>
        <authorList>
            <person name="Woudstra C."/>
            <person name="Le Marechal C."/>
            <person name="Souillard R."/>
            <person name="Bayon-Auboyer M.-H."/>
            <person name="Dessouter D."/>
            <person name="Fach P."/>
        </authorList>
    </citation>
    <scope>NUCLEOTIDE SEQUENCE [LARGE SCALE GENOMIC DNA]</scope>
    <source>
        <strain evidence="3 4">12LNRI-CD</strain>
    </source>
</reference>
<keyword evidence="2" id="KW-0472">Membrane</keyword>
<feature type="compositionally biased region" description="Polar residues" evidence="1">
    <location>
        <begin position="188"/>
        <end position="204"/>
    </location>
</feature>
<dbReference type="InterPro" id="IPR022385">
    <property type="entry name" value="Rhs_assc_core"/>
</dbReference>
<keyword evidence="2" id="KW-1133">Transmembrane helix</keyword>
<dbReference type="EMBL" id="LGVR01000029">
    <property type="protein sequence ID" value="KOA88470.1"/>
    <property type="molecule type" value="Genomic_DNA"/>
</dbReference>
<feature type="transmembrane region" description="Helical" evidence="2">
    <location>
        <begin position="153"/>
        <end position="171"/>
    </location>
</feature>
<gene>
    <name evidence="3" type="ORF">ADU74_06545</name>
</gene>
<protein>
    <submittedName>
        <fullName evidence="3">Wall-associated protein</fullName>
    </submittedName>
</protein>